<keyword evidence="1" id="KW-1133">Transmembrane helix</keyword>
<evidence type="ECO:0000313" key="2">
    <source>
        <dbReference type="EMBL" id="KPL81160.1"/>
    </source>
</evidence>
<comment type="caution">
    <text evidence="2">The sequence shown here is derived from an EMBL/GenBank/DDBJ whole genome shotgun (WGS) entry which is preliminary data.</text>
</comment>
<feature type="transmembrane region" description="Helical" evidence="1">
    <location>
        <begin position="27"/>
        <end position="43"/>
    </location>
</feature>
<accession>A0A0P6XDR8</accession>
<sequence>MLITLGWFVLLIIMIIVYKTMFNLRKFPVLFIVMSVLYAYFLLSEYYRKLIVDEHGITVKRLFNATKTAKWHEISNLHYFILSNRPIEYIFFERDVDLLDSLFPSIIPKPYHRRTLMLQEWDNHQQIKHLAEQNMQSAADNNLIVPFTVSFSDYTKRVFFFSLIMIPIMIPLLILWG</sequence>
<organism evidence="2 3">
    <name type="scientific">Herpetosiphon geysericola</name>
    <dbReference type="NCBI Taxonomy" id="70996"/>
    <lineage>
        <taxon>Bacteria</taxon>
        <taxon>Bacillati</taxon>
        <taxon>Chloroflexota</taxon>
        <taxon>Chloroflexia</taxon>
        <taxon>Herpetosiphonales</taxon>
        <taxon>Herpetosiphonaceae</taxon>
        <taxon>Herpetosiphon</taxon>
    </lineage>
</organism>
<reference evidence="2 3" key="1">
    <citation type="submission" date="2015-07" db="EMBL/GenBank/DDBJ databases">
        <title>Whole genome sequence of Herpetosiphon geysericola DSM 7119.</title>
        <authorList>
            <person name="Hemp J."/>
            <person name="Ward L.M."/>
            <person name="Pace L.A."/>
            <person name="Fischer W.W."/>
        </authorList>
    </citation>
    <scope>NUCLEOTIDE SEQUENCE [LARGE SCALE GENOMIC DNA]</scope>
    <source>
        <strain evidence="2 3">DSM 7119</strain>
    </source>
</reference>
<evidence type="ECO:0000256" key="1">
    <source>
        <dbReference type="SAM" id="Phobius"/>
    </source>
</evidence>
<dbReference type="AlphaFoldDB" id="A0A0P6XDR8"/>
<dbReference type="STRING" id="70996.SE18_20895"/>
<proteinExistence type="predicted"/>
<feature type="transmembrane region" description="Helical" evidence="1">
    <location>
        <begin position="5"/>
        <end position="21"/>
    </location>
</feature>
<dbReference type="EMBL" id="LGKP01000035">
    <property type="protein sequence ID" value="KPL81160.1"/>
    <property type="molecule type" value="Genomic_DNA"/>
</dbReference>
<keyword evidence="1" id="KW-0812">Transmembrane</keyword>
<dbReference type="Proteomes" id="UP000050277">
    <property type="component" value="Unassembled WGS sequence"/>
</dbReference>
<evidence type="ECO:0000313" key="3">
    <source>
        <dbReference type="Proteomes" id="UP000050277"/>
    </source>
</evidence>
<gene>
    <name evidence="2" type="ORF">SE18_20895</name>
</gene>
<keyword evidence="1" id="KW-0472">Membrane</keyword>
<feature type="transmembrane region" description="Helical" evidence="1">
    <location>
        <begin position="158"/>
        <end position="176"/>
    </location>
</feature>
<keyword evidence="3" id="KW-1185">Reference proteome</keyword>
<name>A0A0P6XDR8_9CHLR</name>
<protein>
    <submittedName>
        <fullName evidence="2">Uncharacterized protein</fullName>
    </submittedName>
</protein>